<name>A0ACB8XKE4_ARCLA</name>
<accession>A0ACB8XKE4</accession>
<dbReference type="EMBL" id="CM042063">
    <property type="protein sequence ID" value="KAI3667712.1"/>
    <property type="molecule type" value="Genomic_DNA"/>
</dbReference>
<reference evidence="2" key="1">
    <citation type="journal article" date="2022" name="Mol. Ecol. Resour.">
        <title>The genomes of chicory, endive, great burdock and yacon provide insights into Asteraceae palaeo-polyploidization history and plant inulin production.</title>
        <authorList>
            <person name="Fan W."/>
            <person name="Wang S."/>
            <person name="Wang H."/>
            <person name="Wang A."/>
            <person name="Jiang F."/>
            <person name="Liu H."/>
            <person name="Zhao H."/>
            <person name="Xu D."/>
            <person name="Zhang Y."/>
        </authorList>
    </citation>
    <scope>NUCLEOTIDE SEQUENCE [LARGE SCALE GENOMIC DNA]</scope>
    <source>
        <strain evidence="2">cv. Niubang</strain>
    </source>
</reference>
<evidence type="ECO:0000313" key="1">
    <source>
        <dbReference type="EMBL" id="KAI3667712.1"/>
    </source>
</evidence>
<organism evidence="1 2">
    <name type="scientific">Arctium lappa</name>
    <name type="common">Greater burdock</name>
    <name type="synonym">Lappa major</name>
    <dbReference type="NCBI Taxonomy" id="4217"/>
    <lineage>
        <taxon>Eukaryota</taxon>
        <taxon>Viridiplantae</taxon>
        <taxon>Streptophyta</taxon>
        <taxon>Embryophyta</taxon>
        <taxon>Tracheophyta</taxon>
        <taxon>Spermatophyta</taxon>
        <taxon>Magnoliopsida</taxon>
        <taxon>eudicotyledons</taxon>
        <taxon>Gunneridae</taxon>
        <taxon>Pentapetalae</taxon>
        <taxon>asterids</taxon>
        <taxon>campanulids</taxon>
        <taxon>Asterales</taxon>
        <taxon>Asteraceae</taxon>
        <taxon>Carduoideae</taxon>
        <taxon>Cardueae</taxon>
        <taxon>Arctiinae</taxon>
        <taxon>Arctium</taxon>
    </lineage>
</organism>
<dbReference type="Proteomes" id="UP001055879">
    <property type="component" value="Linkage Group LG17"/>
</dbReference>
<gene>
    <name evidence="1" type="ORF">L6452_42781</name>
</gene>
<proteinExistence type="predicted"/>
<reference evidence="1 2" key="2">
    <citation type="journal article" date="2022" name="Mol. Ecol. Resour.">
        <title>The genomes of chicory, endive, great burdock and yacon provide insights into Asteraceae paleo-polyploidization history and plant inulin production.</title>
        <authorList>
            <person name="Fan W."/>
            <person name="Wang S."/>
            <person name="Wang H."/>
            <person name="Wang A."/>
            <person name="Jiang F."/>
            <person name="Liu H."/>
            <person name="Zhao H."/>
            <person name="Xu D."/>
            <person name="Zhang Y."/>
        </authorList>
    </citation>
    <scope>NUCLEOTIDE SEQUENCE [LARGE SCALE GENOMIC DNA]</scope>
    <source>
        <strain evidence="2">cv. Niubang</strain>
    </source>
</reference>
<protein>
    <submittedName>
        <fullName evidence="1">Uncharacterized protein</fullName>
    </submittedName>
</protein>
<sequence length="312" mass="35249">MIEAFLTSHNLFGYVDGTIPCPDQKFTTDTAVTDNPSYIPWISNDAHIRMLIIATVSENSYQHIQGKTSRDVWLSLKRAYAPVTASHEFTLKTQLLRITMKGDEKPTDYLSRVHEYATALANIGEPMKDKDLVMLTIAGLRDEYNVIKGNLLTRLPPVRFNELHGLLCDHDYVFTKNLPPQAFLAPTAPTSQPQPAPTLDPLQQQLQSIQLTASQLGYQLNPLPASSLLWLSVFQQQPRWTGISWFLSRSLASWSQQSPSRQPWLPPVLLGFSPKHRLWPLQQVWDRSSTLPMSESAESACFRTTSQFFGPL</sequence>
<keyword evidence="2" id="KW-1185">Reference proteome</keyword>
<evidence type="ECO:0000313" key="2">
    <source>
        <dbReference type="Proteomes" id="UP001055879"/>
    </source>
</evidence>
<comment type="caution">
    <text evidence="1">The sequence shown here is derived from an EMBL/GenBank/DDBJ whole genome shotgun (WGS) entry which is preliminary data.</text>
</comment>